<dbReference type="InParanoid" id="E1ZIR6"/>
<sequence length="352" mass="38244">MASTATPPVRGSSVHNLLTRQHLLCLDAAGGQSPSAQELQPFMRHVYVVGCGHSGTSVLKRTLASLPGMHCIPKESQLFIRLAGRPNAQRKYLARWDAEAAAAGFRGWVEKTPKHIMKVDAIWKADPRARVVFIVRDGRDVAASMLDRRVPLGDSLERWVADNTHILPHLDDPRLLAIKYEDFADKAGVLGVLRRLAEFVGAAPVEDDRLLLALQPPVGVLPAGHQCAVFEGEEQKVADLTASYLQLLAGQGEAAKGEAPRAVYHNRYRSWQASRAWAPQVEPTWPRRLSCEQQAAAAADAAVRSMLQRFGYPLERPGTNSTACLQSQSGDAVDATPVLARPAQDPAPLATA</sequence>
<proteinExistence type="predicted"/>
<evidence type="ECO:0008006" key="4">
    <source>
        <dbReference type="Google" id="ProtNLM"/>
    </source>
</evidence>
<dbReference type="Gene3D" id="3.40.50.300">
    <property type="entry name" value="P-loop containing nucleotide triphosphate hydrolases"/>
    <property type="match status" value="1"/>
</dbReference>
<dbReference type="Proteomes" id="UP000008141">
    <property type="component" value="Unassembled WGS sequence"/>
</dbReference>
<gene>
    <name evidence="2" type="ORF">CHLNCDRAFT_53204</name>
</gene>
<dbReference type="OrthoDB" id="545675at2759"/>
<dbReference type="KEGG" id="cvr:CHLNCDRAFT_53204"/>
<dbReference type="eggNOG" id="ENOG502T1WM">
    <property type="taxonomic scope" value="Eukaryota"/>
</dbReference>
<name>E1ZIR6_CHLVA</name>
<dbReference type="SUPFAM" id="SSF52540">
    <property type="entry name" value="P-loop containing nucleoside triphosphate hydrolases"/>
    <property type="match status" value="1"/>
</dbReference>
<evidence type="ECO:0000313" key="3">
    <source>
        <dbReference type="Proteomes" id="UP000008141"/>
    </source>
</evidence>
<dbReference type="AlphaFoldDB" id="E1ZIR6"/>
<feature type="region of interest" description="Disordered" evidence="1">
    <location>
        <begin position="318"/>
        <end position="352"/>
    </location>
</feature>
<feature type="compositionally biased region" description="Polar residues" evidence="1">
    <location>
        <begin position="318"/>
        <end position="330"/>
    </location>
</feature>
<dbReference type="Pfam" id="PF13469">
    <property type="entry name" value="Sulfotransfer_3"/>
    <property type="match status" value="1"/>
</dbReference>
<reference evidence="2 3" key="1">
    <citation type="journal article" date="2010" name="Plant Cell">
        <title>The Chlorella variabilis NC64A genome reveals adaptation to photosymbiosis, coevolution with viruses, and cryptic sex.</title>
        <authorList>
            <person name="Blanc G."/>
            <person name="Duncan G."/>
            <person name="Agarkova I."/>
            <person name="Borodovsky M."/>
            <person name="Gurnon J."/>
            <person name="Kuo A."/>
            <person name="Lindquist E."/>
            <person name="Lucas S."/>
            <person name="Pangilinan J."/>
            <person name="Polle J."/>
            <person name="Salamov A."/>
            <person name="Terry A."/>
            <person name="Yamada T."/>
            <person name="Dunigan D.D."/>
            <person name="Grigoriev I.V."/>
            <person name="Claverie J.M."/>
            <person name="Van Etten J.L."/>
        </authorList>
    </citation>
    <scope>NUCLEOTIDE SEQUENCE [LARGE SCALE GENOMIC DNA]</scope>
    <source>
        <strain evidence="2 3">NC64A</strain>
    </source>
</reference>
<dbReference type="InterPro" id="IPR027417">
    <property type="entry name" value="P-loop_NTPase"/>
</dbReference>
<evidence type="ECO:0000313" key="2">
    <source>
        <dbReference type="EMBL" id="EFN54380.1"/>
    </source>
</evidence>
<keyword evidence="3" id="KW-1185">Reference proteome</keyword>
<dbReference type="GeneID" id="17353847"/>
<accession>E1ZIR6</accession>
<dbReference type="EMBL" id="GL433848">
    <property type="protein sequence ID" value="EFN54380.1"/>
    <property type="molecule type" value="Genomic_DNA"/>
</dbReference>
<organism evidence="3">
    <name type="scientific">Chlorella variabilis</name>
    <name type="common">Green alga</name>
    <dbReference type="NCBI Taxonomy" id="554065"/>
    <lineage>
        <taxon>Eukaryota</taxon>
        <taxon>Viridiplantae</taxon>
        <taxon>Chlorophyta</taxon>
        <taxon>core chlorophytes</taxon>
        <taxon>Trebouxiophyceae</taxon>
        <taxon>Chlorellales</taxon>
        <taxon>Chlorellaceae</taxon>
        <taxon>Chlorella clade</taxon>
        <taxon>Chlorella</taxon>
    </lineage>
</organism>
<protein>
    <recommendedName>
        <fullName evidence="4">Sulfotransferase</fullName>
    </recommendedName>
</protein>
<dbReference type="RefSeq" id="XP_005846482.1">
    <property type="nucleotide sequence ID" value="XM_005846420.1"/>
</dbReference>
<evidence type="ECO:0000256" key="1">
    <source>
        <dbReference type="SAM" id="MobiDB-lite"/>
    </source>
</evidence>